<dbReference type="Proteomes" id="UP000309340">
    <property type="component" value="Unassembled WGS sequence"/>
</dbReference>
<reference evidence="1 2" key="1">
    <citation type="submission" date="2017-03" db="EMBL/GenBank/DDBJ databases">
        <title>Genomes of endolithic fungi from Antarctica.</title>
        <authorList>
            <person name="Coleine C."/>
            <person name="Masonjones S."/>
            <person name="Stajich J.E."/>
        </authorList>
    </citation>
    <scope>NUCLEOTIDE SEQUENCE [LARGE SCALE GENOMIC DNA]</scope>
    <source>
        <strain evidence="1 2">CCFEE 5184</strain>
    </source>
</reference>
<gene>
    <name evidence="1" type="ORF">B0A55_11488</name>
</gene>
<keyword evidence="2" id="KW-1185">Reference proteome</keyword>
<dbReference type="EMBL" id="NAJQ01001507">
    <property type="protein sequence ID" value="TKA57876.1"/>
    <property type="molecule type" value="Genomic_DNA"/>
</dbReference>
<comment type="caution">
    <text evidence="1">The sequence shown here is derived from an EMBL/GenBank/DDBJ whole genome shotgun (WGS) entry which is preliminary data.</text>
</comment>
<dbReference type="OrthoDB" id="3816007at2759"/>
<organism evidence="1 2">
    <name type="scientific">Friedmanniomyces simplex</name>
    <dbReference type="NCBI Taxonomy" id="329884"/>
    <lineage>
        <taxon>Eukaryota</taxon>
        <taxon>Fungi</taxon>
        <taxon>Dikarya</taxon>
        <taxon>Ascomycota</taxon>
        <taxon>Pezizomycotina</taxon>
        <taxon>Dothideomycetes</taxon>
        <taxon>Dothideomycetidae</taxon>
        <taxon>Mycosphaerellales</taxon>
        <taxon>Teratosphaeriaceae</taxon>
        <taxon>Friedmanniomyces</taxon>
    </lineage>
</organism>
<dbReference type="AlphaFoldDB" id="A0A4U0W890"/>
<name>A0A4U0W890_9PEZI</name>
<evidence type="ECO:0000313" key="1">
    <source>
        <dbReference type="EMBL" id="TKA57876.1"/>
    </source>
</evidence>
<evidence type="ECO:0000313" key="2">
    <source>
        <dbReference type="Proteomes" id="UP000309340"/>
    </source>
</evidence>
<proteinExistence type="predicted"/>
<protein>
    <submittedName>
        <fullName evidence="1">Uncharacterized protein</fullName>
    </submittedName>
</protein>
<accession>A0A4U0W890</accession>
<sequence length="226" mass="25330">MDESPLGKLSPELRDCMYELMLHVPRGIKVCIDAQGGQASNVPVALTTICRQVSAETLQMFYALNHPTVYTNYFNAFEENEDLDPVIEYNFKACQKQISETGSWFAQIGSRNARLAKRVTINLGIIQLEPLSDGLWVAEAWDIATLEEVGLINRGPIAALRDVSIEFTIRTYSLSDAGKMRKLLPRYYFPYGTEKADTRVALQRTFDVIDERAVTGGLSGWAERLG</sequence>